<dbReference type="InterPro" id="IPR015131">
    <property type="entry name" value="Killer_tox_Kp4"/>
</dbReference>
<dbReference type="InterPro" id="IPR011329">
    <property type="entry name" value="Killer_tox_Kp4/SMK"/>
</dbReference>
<feature type="domain" description="Killer toxin Kp4" evidence="1">
    <location>
        <begin position="47"/>
        <end position="162"/>
    </location>
</feature>
<proteinExistence type="predicted"/>
<organism evidence="2 3">
    <name type="scientific">Basidiobolus ranarum</name>
    <dbReference type="NCBI Taxonomy" id="34480"/>
    <lineage>
        <taxon>Eukaryota</taxon>
        <taxon>Fungi</taxon>
        <taxon>Fungi incertae sedis</taxon>
        <taxon>Zoopagomycota</taxon>
        <taxon>Entomophthoromycotina</taxon>
        <taxon>Basidiobolomycetes</taxon>
        <taxon>Basidiobolales</taxon>
        <taxon>Basidiobolaceae</taxon>
        <taxon>Basidiobolus</taxon>
    </lineage>
</organism>
<accession>A0ABR2VNJ7</accession>
<evidence type="ECO:0000313" key="3">
    <source>
        <dbReference type="Proteomes" id="UP001479436"/>
    </source>
</evidence>
<dbReference type="Gene3D" id="3.30.430.10">
    <property type="entry name" value="Killer Toxin P4, subunit A"/>
    <property type="match status" value="1"/>
</dbReference>
<evidence type="ECO:0000313" key="2">
    <source>
        <dbReference type="EMBL" id="KAK9686277.1"/>
    </source>
</evidence>
<dbReference type="Pfam" id="PF09044">
    <property type="entry name" value="Kp4"/>
    <property type="match status" value="1"/>
</dbReference>
<reference evidence="2 3" key="1">
    <citation type="submission" date="2023-04" db="EMBL/GenBank/DDBJ databases">
        <title>Genome of Basidiobolus ranarum AG-B5.</title>
        <authorList>
            <person name="Stajich J.E."/>
            <person name="Carter-House D."/>
            <person name="Gryganskyi A."/>
        </authorList>
    </citation>
    <scope>NUCLEOTIDE SEQUENCE [LARGE SCALE GENOMIC DNA]</scope>
    <source>
        <strain evidence="2 3">AG-B5</strain>
    </source>
</reference>
<evidence type="ECO:0000259" key="1">
    <source>
        <dbReference type="Pfam" id="PF09044"/>
    </source>
</evidence>
<protein>
    <recommendedName>
        <fullName evidence="1">Killer toxin Kp4 domain-containing protein</fullName>
    </recommendedName>
</protein>
<sequence>MSSRTQNRFNSIHYQARCNIKDTTRHNTTPSTFHSNMRIFINTCSIFTAFGLLSQVDALGINCRGSSQCGTTGNSLNQLVNTVCNLPGGNSYGPGVRIATNCHILGGIAAFTQNTGSSITASKACSLLHQLQNHGCNVCGSIPLGFPGDNEVKHGQLTVNYVGQCG</sequence>
<comment type="caution">
    <text evidence="2">The sequence shown here is derived from an EMBL/GenBank/DDBJ whole genome shotgun (WGS) entry which is preliminary data.</text>
</comment>
<dbReference type="Proteomes" id="UP001479436">
    <property type="component" value="Unassembled WGS sequence"/>
</dbReference>
<keyword evidence="3" id="KW-1185">Reference proteome</keyword>
<gene>
    <name evidence="2" type="ORF">K7432_015213</name>
</gene>
<dbReference type="EMBL" id="JASJQH010008859">
    <property type="protein sequence ID" value="KAK9686277.1"/>
    <property type="molecule type" value="Genomic_DNA"/>
</dbReference>
<dbReference type="SUPFAM" id="SSF55221">
    <property type="entry name" value="Yeast killer toxins"/>
    <property type="match status" value="1"/>
</dbReference>
<name>A0ABR2VNJ7_9FUNG</name>